<reference evidence="1 2" key="1">
    <citation type="journal article" date="2010" name="Stand. Genomic Sci.">
        <title>Complete genome sequence of Haliangium ochraceum type strain (SMP-2).</title>
        <authorList>
            <consortium name="US DOE Joint Genome Institute (JGI-PGF)"/>
            <person name="Ivanova N."/>
            <person name="Daum C."/>
            <person name="Lang E."/>
            <person name="Abt B."/>
            <person name="Kopitz M."/>
            <person name="Saunders E."/>
            <person name="Lapidus A."/>
            <person name="Lucas S."/>
            <person name="Glavina Del Rio T."/>
            <person name="Nolan M."/>
            <person name="Tice H."/>
            <person name="Copeland A."/>
            <person name="Cheng J.F."/>
            <person name="Chen F."/>
            <person name="Bruce D."/>
            <person name="Goodwin L."/>
            <person name="Pitluck S."/>
            <person name="Mavromatis K."/>
            <person name="Pati A."/>
            <person name="Mikhailova N."/>
            <person name="Chen A."/>
            <person name="Palaniappan K."/>
            <person name="Land M."/>
            <person name="Hauser L."/>
            <person name="Chang Y.J."/>
            <person name="Jeffries C.D."/>
            <person name="Detter J.C."/>
            <person name="Brettin T."/>
            <person name="Rohde M."/>
            <person name="Goker M."/>
            <person name="Bristow J."/>
            <person name="Markowitz V."/>
            <person name="Eisen J.A."/>
            <person name="Hugenholtz P."/>
            <person name="Kyrpides N.C."/>
            <person name="Klenk H.P."/>
        </authorList>
    </citation>
    <scope>NUCLEOTIDE SEQUENCE [LARGE SCALE GENOMIC DNA]</scope>
    <source>
        <strain evidence="2">DSM 14365 / CIP 107738 / JCM 11303 / AJ 13395 / SMP-2</strain>
    </source>
</reference>
<proteinExistence type="predicted"/>
<dbReference type="PANTHER" id="PTHR33639:SF2">
    <property type="entry name" value="DUF393 DOMAIN-CONTAINING PROTEIN"/>
    <property type="match status" value="1"/>
</dbReference>
<dbReference type="KEGG" id="hoh:Hoch_5602"/>
<evidence type="ECO:0000313" key="1">
    <source>
        <dbReference type="EMBL" id="ACY18083.1"/>
    </source>
</evidence>
<accession>D0LG58</accession>
<keyword evidence="2" id="KW-1185">Reference proteome</keyword>
<sequence length="140" mass="16043">MSVGDAAALPPHLVLFDGVCGLCEHAVQFLLRHERDELLRFAPLQGETAARVRALHPEIPHDLDSVVFLDAGRVYLRSSAFVRLSVYLRYPWKLARALWIIPRPLRDLGYSLVARVRYRVFGKHDACRLPTPDERARFLE</sequence>
<dbReference type="STRING" id="502025.Hoch_5602"/>
<dbReference type="PANTHER" id="PTHR33639">
    <property type="entry name" value="THIOL-DISULFIDE OXIDOREDUCTASE DCC"/>
    <property type="match status" value="1"/>
</dbReference>
<dbReference type="HOGENOM" id="CLU_092206_1_0_7"/>
<dbReference type="InterPro" id="IPR007263">
    <property type="entry name" value="DCC1-like"/>
</dbReference>
<dbReference type="Proteomes" id="UP000001880">
    <property type="component" value="Chromosome"/>
</dbReference>
<dbReference type="GO" id="GO:0015035">
    <property type="term" value="F:protein-disulfide reductase activity"/>
    <property type="evidence" value="ECO:0007669"/>
    <property type="project" value="InterPro"/>
</dbReference>
<protein>
    <submittedName>
        <fullName evidence="1">Putative thiol-disulphide oxidoreductase DCC</fullName>
    </submittedName>
</protein>
<dbReference type="EMBL" id="CP001804">
    <property type="protein sequence ID" value="ACY18083.1"/>
    <property type="molecule type" value="Genomic_DNA"/>
</dbReference>
<dbReference type="Pfam" id="PF04134">
    <property type="entry name" value="DCC1-like"/>
    <property type="match status" value="1"/>
</dbReference>
<gene>
    <name evidence="1" type="ordered locus">Hoch_5602</name>
</gene>
<dbReference type="eggNOG" id="COG3011">
    <property type="taxonomic scope" value="Bacteria"/>
</dbReference>
<name>D0LG58_HALO1</name>
<dbReference type="InterPro" id="IPR052927">
    <property type="entry name" value="DCC_oxidoreductase"/>
</dbReference>
<organism evidence="1 2">
    <name type="scientific">Haliangium ochraceum (strain DSM 14365 / JCM 11303 / SMP-2)</name>
    <dbReference type="NCBI Taxonomy" id="502025"/>
    <lineage>
        <taxon>Bacteria</taxon>
        <taxon>Pseudomonadati</taxon>
        <taxon>Myxococcota</taxon>
        <taxon>Polyangia</taxon>
        <taxon>Haliangiales</taxon>
        <taxon>Kofleriaceae</taxon>
        <taxon>Haliangium</taxon>
    </lineage>
</organism>
<dbReference type="AlphaFoldDB" id="D0LG58"/>
<evidence type="ECO:0000313" key="2">
    <source>
        <dbReference type="Proteomes" id="UP000001880"/>
    </source>
</evidence>